<evidence type="ECO:0000313" key="1">
    <source>
        <dbReference type="EMBL" id="WAG62488.1"/>
    </source>
</evidence>
<gene>
    <name evidence="1" type="ORF">LL038_09725</name>
</gene>
<organism evidence="1 2">
    <name type="scientific">Clostridium estertheticum</name>
    <dbReference type="NCBI Taxonomy" id="238834"/>
    <lineage>
        <taxon>Bacteria</taxon>
        <taxon>Bacillati</taxon>
        <taxon>Bacillota</taxon>
        <taxon>Clostridia</taxon>
        <taxon>Eubacteriales</taxon>
        <taxon>Clostridiaceae</taxon>
        <taxon>Clostridium</taxon>
    </lineage>
</organism>
<protein>
    <submittedName>
        <fullName evidence="1">Uncharacterized protein</fullName>
    </submittedName>
</protein>
<dbReference type="AlphaFoldDB" id="A0AA47ELK7"/>
<dbReference type="Proteomes" id="UP001164733">
    <property type="component" value="Chromosome"/>
</dbReference>
<reference evidence="1" key="1">
    <citation type="submission" date="2021-11" db="EMBL/GenBank/DDBJ databases">
        <title>Clostridia strains as spoilage organisms.</title>
        <authorList>
            <person name="Wambui J."/>
            <person name="Stevens M.J.A."/>
            <person name="Stephan R."/>
        </authorList>
    </citation>
    <scope>NUCLEOTIDE SEQUENCE</scope>
    <source>
        <strain evidence="1">CF009</strain>
    </source>
</reference>
<sequence length="56" mass="6591">MKDGSNPESSQLLLELALYEKNNCKIVFLEGILNSKWYKNLLYEFKEQIFLISCCK</sequence>
<name>A0AA47ELK7_9CLOT</name>
<proteinExistence type="predicted"/>
<dbReference type="EMBL" id="CP086239">
    <property type="protein sequence ID" value="WAG62488.1"/>
    <property type="molecule type" value="Genomic_DNA"/>
</dbReference>
<evidence type="ECO:0000313" key="2">
    <source>
        <dbReference type="Proteomes" id="UP001164733"/>
    </source>
</evidence>
<accession>A0AA47ELK7</accession>